<keyword evidence="1" id="KW-0472">Membrane</keyword>
<keyword evidence="1" id="KW-1133">Transmembrane helix</keyword>
<organism evidence="2 3">
    <name type="scientific">Mesorhabditis spiculigera</name>
    <dbReference type="NCBI Taxonomy" id="96644"/>
    <lineage>
        <taxon>Eukaryota</taxon>
        <taxon>Metazoa</taxon>
        <taxon>Ecdysozoa</taxon>
        <taxon>Nematoda</taxon>
        <taxon>Chromadorea</taxon>
        <taxon>Rhabditida</taxon>
        <taxon>Rhabditina</taxon>
        <taxon>Rhabditomorpha</taxon>
        <taxon>Rhabditoidea</taxon>
        <taxon>Rhabditidae</taxon>
        <taxon>Mesorhabditinae</taxon>
        <taxon>Mesorhabditis</taxon>
    </lineage>
</organism>
<reference evidence="2" key="1">
    <citation type="submission" date="2023-06" db="EMBL/GenBank/DDBJ databases">
        <authorList>
            <person name="Delattre M."/>
        </authorList>
    </citation>
    <scope>NUCLEOTIDE SEQUENCE</scope>
    <source>
        <strain evidence="2">AF72</strain>
    </source>
</reference>
<keyword evidence="1" id="KW-0812">Transmembrane</keyword>
<dbReference type="EMBL" id="CATQJA010002709">
    <property type="protein sequence ID" value="CAJ0586654.1"/>
    <property type="molecule type" value="Genomic_DNA"/>
</dbReference>
<sequence>MMASQTSIQRSLISTNCRSLEEREKNSRISEQAGQELTSNLSTIFVIVYLQEAAWICAPLIISINVLLHAFLRNIGEEKRLFSCAFGFFAATALASLIGLWLVHRRALPRLQQFYLLPYFITKLIRMTVLLVVSVFICVDTDRRKQYFYISLYAGFECLAGIVVLEIVYRSWKYLRKAKNRKEQKDGEVLWREPLTSIRSSQSIP</sequence>
<dbReference type="AlphaFoldDB" id="A0AA36GAS4"/>
<feature type="transmembrane region" description="Helical" evidence="1">
    <location>
        <begin position="44"/>
        <end position="68"/>
    </location>
</feature>
<comment type="caution">
    <text evidence="2">The sequence shown here is derived from an EMBL/GenBank/DDBJ whole genome shotgun (WGS) entry which is preliminary data.</text>
</comment>
<evidence type="ECO:0000313" key="3">
    <source>
        <dbReference type="Proteomes" id="UP001177023"/>
    </source>
</evidence>
<accession>A0AA36GAS4</accession>
<protein>
    <submittedName>
        <fullName evidence="2">Uncharacterized protein</fullName>
    </submittedName>
</protein>
<feature type="transmembrane region" description="Helical" evidence="1">
    <location>
        <begin position="80"/>
        <end position="103"/>
    </location>
</feature>
<feature type="transmembrane region" description="Helical" evidence="1">
    <location>
        <begin position="115"/>
        <end position="137"/>
    </location>
</feature>
<dbReference type="Proteomes" id="UP001177023">
    <property type="component" value="Unassembled WGS sequence"/>
</dbReference>
<keyword evidence="3" id="KW-1185">Reference proteome</keyword>
<evidence type="ECO:0000313" key="2">
    <source>
        <dbReference type="EMBL" id="CAJ0586654.1"/>
    </source>
</evidence>
<proteinExistence type="predicted"/>
<name>A0AA36GAS4_9BILA</name>
<feature type="non-terminal residue" evidence="2">
    <location>
        <position position="1"/>
    </location>
</feature>
<gene>
    <name evidence="2" type="ORF">MSPICULIGERA_LOCUS24646</name>
</gene>
<feature type="transmembrane region" description="Helical" evidence="1">
    <location>
        <begin position="149"/>
        <end position="169"/>
    </location>
</feature>
<evidence type="ECO:0000256" key="1">
    <source>
        <dbReference type="SAM" id="Phobius"/>
    </source>
</evidence>